<keyword evidence="2" id="KW-1185">Reference proteome</keyword>
<dbReference type="EMBL" id="BAAAQD010000033">
    <property type="protein sequence ID" value="GAA1563281.1"/>
    <property type="molecule type" value="Genomic_DNA"/>
</dbReference>
<name>A0ABN2CV68_9ACTN</name>
<accession>A0ABN2CV68</accession>
<proteinExistence type="predicted"/>
<reference evidence="1 2" key="1">
    <citation type="journal article" date="2019" name="Int. J. Syst. Evol. Microbiol.">
        <title>The Global Catalogue of Microorganisms (GCM) 10K type strain sequencing project: providing services to taxonomists for standard genome sequencing and annotation.</title>
        <authorList>
            <consortium name="The Broad Institute Genomics Platform"/>
            <consortium name="The Broad Institute Genome Sequencing Center for Infectious Disease"/>
            <person name="Wu L."/>
            <person name="Ma J."/>
        </authorList>
    </citation>
    <scope>NUCLEOTIDE SEQUENCE [LARGE SCALE GENOMIC DNA]</scope>
    <source>
        <strain evidence="1 2">JCM 15933</strain>
    </source>
</reference>
<sequence>MVCAEAAGAATTGVAAITVRAAANTTGRNTRIIDLPSLSGRAEQLLLHRRRRQPRNLSLTFADLGDTGQEGAGPEAADCGFDGDFGTRLSASVGPTSQRVILVFVSSGPTHEASKRITQASQRHAGRRMCR</sequence>
<comment type="caution">
    <text evidence="1">The sequence shown here is derived from an EMBL/GenBank/DDBJ whole genome shotgun (WGS) entry which is preliminary data.</text>
</comment>
<protein>
    <submittedName>
        <fullName evidence="1">Uncharacterized protein</fullName>
    </submittedName>
</protein>
<gene>
    <name evidence="1" type="ORF">GCM10009827_101070</name>
</gene>
<evidence type="ECO:0000313" key="1">
    <source>
        <dbReference type="EMBL" id="GAA1563281.1"/>
    </source>
</evidence>
<evidence type="ECO:0000313" key="2">
    <source>
        <dbReference type="Proteomes" id="UP001501470"/>
    </source>
</evidence>
<organism evidence="1 2">
    <name type="scientific">Dactylosporangium maewongense</name>
    <dbReference type="NCBI Taxonomy" id="634393"/>
    <lineage>
        <taxon>Bacteria</taxon>
        <taxon>Bacillati</taxon>
        <taxon>Actinomycetota</taxon>
        <taxon>Actinomycetes</taxon>
        <taxon>Micromonosporales</taxon>
        <taxon>Micromonosporaceae</taxon>
        <taxon>Dactylosporangium</taxon>
    </lineage>
</organism>
<dbReference type="Proteomes" id="UP001501470">
    <property type="component" value="Unassembled WGS sequence"/>
</dbReference>